<reference evidence="1" key="1">
    <citation type="submission" date="2022-10" db="EMBL/GenBank/DDBJ databases">
        <title>Genome Sequence of Xylaria curta.</title>
        <authorList>
            <person name="Buettner E."/>
        </authorList>
    </citation>
    <scope>NUCLEOTIDE SEQUENCE</scope>
    <source>
        <strain evidence="1">Babe10</strain>
    </source>
</reference>
<keyword evidence="2" id="KW-1185">Reference proteome</keyword>
<sequence length="510" mass="57650">MASAGEKTPQGGWDAAEVAKHNKTDDCWVVINNNIWDVTDWLGKHPGGQQVIFDHAGGNASGAYNGKHPPDLVYTKLGPTGASRGLLLNNNNNNNNNNNHMPAPPPGDGSDNKAPEEAGQQGVKRPAEADPTYALRMHHGWTVGDGTFEPIPQDKRRKRDVPYPSYVNHTFRSRSGLSSLQVSRNAPIKPAALDIACDHLWKCMPGEVREHLSIVPPNGPDLWGANEDNLTAMYAKMARKVYHVPVRKTPEKSEYRLYFDLKLRPWIIWPIWVEDEWGSDWITVLSFSQAPKEEPGLYNQILAYAIIDARRSPTPDATGRHPPIKNRLERIRRRLFDLWGRAGCRLEHARVLEVFCSPMPLDESSSGERCFFVVKSLINQSSHIGTGQWQDLIDWFTNGRKFNHDTTITSIQQWINPYQQRVEMTGINAWILMASMDYDARISVEAILPNTRTEIALNGKKKYVYNYDLAGPYDEPPIASHDYLLPADKNYATPPGQKKPNTFWEYTYSV</sequence>
<comment type="caution">
    <text evidence="1">The sequence shown here is derived from an EMBL/GenBank/DDBJ whole genome shotgun (WGS) entry which is preliminary data.</text>
</comment>
<name>A0ACC1NKK9_9PEZI</name>
<dbReference type="Proteomes" id="UP001143856">
    <property type="component" value="Unassembled WGS sequence"/>
</dbReference>
<accession>A0ACC1NKK9</accession>
<proteinExistence type="predicted"/>
<evidence type="ECO:0000313" key="2">
    <source>
        <dbReference type="Proteomes" id="UP001143856"/>
    </source>
</evidence>
<protein>
    <submittedName>
        <fullName evidence="1">Uncharacterized protein</fullName>
    </submittedName>
</protein>
<dbReference type="EMBL" id="JAPDGR010001805">
    <property type="protein sequence ID" value="KAJ2979457.1"/>
    <property type="molecule type" value="Genomic_DNA"/>
</dbReference>
<evidence type="ECO:0000313" key="1">
    <source>
        <dbReference type="EMBL" id="KAJ2979457.1"/>
    </source>
</evidence>
<organism evidence="1 2">
    <name type="scientific">Xylaria curta</name>
    <dbReference type="NCBI Taxonomy" id="42375"/>
    <lineage>
        <taxon>Eukaryota</taxon>
        <taxon>Fungi</taxon>
        <taxon>Dikarya</taxon>
        <taxon>Ascomycota</taxon>
        <taxon>Pezizomycotina</taxon>
        <taxon>Sordariomycetes</taxon>
        <taxon>Xylariomycetidae</taxon>
        <taxon>Xylariales</taxon>
        <taxon>Xylariaceae</taxon>
        <taxon>Xylaria</taxon>
    </lineage>
</organism>
<gene>
    <name evidence="1" type="ORF">NUW58_g7193</name>
</gene>